<dbReference type="Pfam" id="PF21530">
    <property type="entry name" value="Pif1_2B_dom"/>
    <property type="match status" value="1"/>
</dbReference>
<dbReference type="Pfam" id="PF14214">
    <property type="entry name" value="Helitron_like_N"/>
    <property type="match status" value="1"/>
</dbReference>
<dbReference type="InterPro" id="IPR025476">
    <property type="entry name" value="Helitron_helicase-like"/>
</dbReference>
<dbReference type="GO" id="GO:0016887">
    <property type="term" value="F:ATP hydrolysis activity"/>
    <property type="evidence" value="ECO:0007669"/>
    <property type="project" value="RHEA"/>
</dbReference>
<sequence length="1089" mass="123579">MSLREFEAYLLYDRTSSESLIFRGGQLNQLQYRLETLHGLADALHSESVEVHRVVADEEARRRRIGGRTEQARASRGEPTELDADEIGRKIIIPPKFTGGPRYMYQRFLDSMAIVRETGAPSLFITMTCNPHWPEIKDNLRRGQTASDRPDIVARVFMQKLKELNKDLDKGLLGIQAARVHAVEYQKRGLPHAHILLILRPEDTPTSAEDVDKIVSAELPDKEKHPELYATVISSMLHGPCGRQNPRSPCMKNGRCSKKFPKPLSEETSMTADNYPTYRRRRRPEGIPNHKGKVWDNATINQWIVPYNAFLSQKYNCHINVEVFATNKAIKYIYKYVYKGSDMTTITIDGQDIEANEIQQYLLGRYISPVEACNRLFMHPTQGSTHSVVNLPIHLENMNMVAYRGLASTAHLHNLIYRGSRTMLTEFFKLCASDPEGTADLLYKDVPTKFRWHNSQWKPYKKYDSDRFYPRLLLSNRRSPKSFEDLRRVGPTTYLTFRDAAFALGYLEDDQEWLHCLTEAAAEKMPNQLRQLFGIILVYSLPTRADALWDKFKGQMSEDFVRNIESRCPPKNGGIQIFEVLGSLSNGKTPDTYGLPVLESYNDVSFEVDGPETSSIVQQELNAYSQTELEHVAEQILARVRLQGKIAIAVASSGIAATLLTGGHSAHSTFRIPLKLTEHSTCSLSWQSQKSDLIRNASLIIWDEAPMMHRGCFEAWGSPPNITCSKGCNTSRNDCSLLQEFAFVGAFEASTSHRKYACSDGPNPASAAELAEFSEFLLQIGEGRYPVNQDISENDICIPRDMCVFPEPREAVPIVEEHRDDENDMETPPNFNLLPDIEPLAGDSDEIEDDRRARNINALVDAVYPGVDGDNLPDNYFGPYQRKCSADQQYDIRTPYWRYKEYLSIDSLEGVANLNMFELEFLNFLNFSGIPPHKIVLKPGTPIIMIRNLNSDTGLCNGTRLRVVSLRERSIEATIMSGPSKGKNVFIPRIIFYTEDDDKEFPFKMNRKQFPVVPAFAMTINKAQGQSIHHVGIYLESPVFAHGQLYVALSRVTSRKAIKIAVDQEAIDEDGRVHTKNIVYREIFNQEVV</sequence>
<evidence type="ECO:0000256" key="1">
    <source>
        <dbReference type="RuleBase" id="RU363044"/>
    </source>
</evidence>
<comment type="catalytic activity">
    <reaction evidence="1">
        <text>ATP + H2O = ADP + phosphate + H(+)</text>
        <dbReference type="Rhea" id="RHEA:13065"/>
        <dbReference type="ChEBI" id="CHEBI:15377"/>
        <dbReference type="ChEBI" id="CHEBI:15378"/>
        <dbReference type="ChEBI" id="CHEBI:30616"/>
        <dbReference type="ChEBI" id="CHEBI:43474"/>
        <dbReference type="ChEBI" id="CHEBI:456216"/>
        <dbReference type="EC" id="5.6.2.3"/>
    </reaction>
</comment>
<keyword evidence="1" id="KW-0227">DNA damage</keyword>
<dbReference type="Proteomes" id="UP000237271">
    <property type="component" value="Unassembled WGS sequence"/>
</dbReference>
<evidence type="ECO:0000256" key="2">
    <source>
        <dbReference type="SAM" id="MobiDB-lite"/>
    </source>
</evidence>
<keyword evidence="1" id="KW-0233">DNA recombination</keyword>
<keyword evidence="1" id="KW-0067">ATP-binding</keyword>
<comment type="cofactor">
    <cofactor evidence="1">
        <name>Mg(2+)</name>
        <dbReference type="ChEBI" id="CHEBI:18420"/>
    </cofactor>
</comment>
<feature type="domain" description="DNA helicase Pif1-like DEAD-box helicase" evidence="3">
    <location>
        <begin position="630"/>
        <end position="715"/>
    </location>
</feature>
<gene>
    <name evidence="6" type="ORF">PHPALM_15260</name>
</gene>
<dbReference type="GO" id="GO:0006281">
    <property type="term" value="P:DNA repair"/>
    <property type="evidence" value="ECO:0007669"/>
    <property type="project" value="UniProtKB-KW"/>
</dbReference>
<keyword evidence="1" id="KW-0378">Hydrolase</keyword>
<dbReference type="CDD" id="cd18809">
    <property type="entry name" value="SF1_C_RecD"/>
    <property type="match status" value="1"/>
</dbReference>
<keyword evidence="1" id="KW-0547">Nucleotide-binding</keyword>
<proteinExistence type="inferred from homology"/>
<evidence type="ECO:0000313" key="6">
    <source>
        <dbReference type="EMBL" id="POM68566.1"/>
    </source>
</evidence>
<comment type="caution">
    <text evidence="6">The sequence shown here is derived from an EMBL/GenBank/DDBJ whole genome shotgun (WGS) entry which is preliminary data.</text>
</comment>
<dbReference type="PANTHER" id="PTHR10492:SF57">
    <property type="entry name" value="ATP-DEPENDENT DNA HELICASE"/>
    <property type="match status" value="1"/>
</dbReference>
<dbReference type="GO" id="GO:0000723">
    <property type="term" value="P:telomere maintenance"/>
    <property type="evidence" value="ECO:0007669"/>
    <property type="project" value="InterPro"/>
</dbReference>
<dbReference type="GO" id="GO:0006310">
    <property type="term" value="P:DNA recombination"/>
    <property type="evidence" value="ECO:0007669"/>
    <property type="project" value="UniProtKB-KW"/>
</dbReference>
<evidence type="ECO:0000259" key="4">
    <source>
        <dbReference type="Pfam" id="PF14214"/>
    </source>
</evidence>
<dbReference type="InterPro" id="IPR027417">
    <property type="entry name" value="P-loop_NTPase"/>
</dbReference>
<dbReference type="PANTHER" id="PTHR10492">
    <property type="match status" value="1"/>
</dbReference>
<dbReference type="EC" id="5.6.2.3" evidence="1"/>
<dbReference type="AlphaFoldDB" id="A0A2P4XSP4"/>
<evidence type="ECO:0000313" key="7">
    <source>
        <dbReference type="Proteomes" id="UP000237271"/>
    </source>
</evidence>
<dbReference type="FunFam" id="3.40.50.300:FF:002884">
    <property type="entry name" value="ATP-dependent DNA helicase"/>
    <property type="match status" value="1"/>
</dbReference>
<evidence type="ECO:0000259" key="5">
    <source>
        <dbReference type="Pfam" id="PF21530"/>
    </source>
</evidence>
<dbReference type="GO" id="GO:0005524">
    <property type="term" value="F:ATP binding"/>
    <property type="evidence" value="ECO:0007669"/>
    <property type="project" value="UniProtKB-KW"/>
</dbReference>
<keyword evidence="7" id="KW-1185">Reference proteome</keyword>
<name>A0A2P4XSP4_9STRA</name>
<evidence type="ECO:0000259" key="3">
    <source>
        <dbReference type="Pfam" id="PF05970"/>
    </source>
</evidence>
<feature type="domain" description="DNA helicase Pif1-like 2B" evidence="5">
    <location>
        <begin position="920"/>
        <end position="966"/>
    </location>
</feature>
<comment type="similarity">
    <text evidence="1">Belongs to the helicase family.</text>
</comment>
<dbReference type="OrthoDB" id="105821at2759"/>
<dbReference type="Gene3D" id="3.40.50.300">
    <property type="entry name" value="P-loop containing nucleotide triphosphate hydrolases"/>
    <property type="match status" value="2"/>
</dbReference>
<feature type="region of interest" description="Disordered" evidence="2">
    <location>
        <begin position="61"/>
        <end position="80"/>
    </location>
</feature>
<dbReference type="Pfam" id="PF05970">
    <property type="entry name" value="PIF1"/>
    <property type="match status" value="1"/>
</dbReference>
<organism evidence="6 7">
    <name type="scientific">Phytophthora palmivora</name>
    <dbReference type="NCBI Taxonomy" id="4796"/>
    <lineage>
        <taxon>Eukaryota</taxon>
        <taxon>Sar</taxon>
        <taxon>Stramenopiles</taxon>
        <taxon>Oomycota</taxon>
        <taxon>Peronosporomycetes</taxon>
        <taxon>Peronosporales</taxon>
        <taxon>Peronosporaceae</taxon>
        <taxon>Phytophthora</taxon>
    </lineage>
</organism>
<keyword evidence="1 6" id="KW-0347">Helicase</keyword>
<dbReference type="InterPro" id="IPR049163">
    <property type="entry name" value="Pif1-like_2B_dom"/>
</dbReference>
<protein>
    <recommendedName>
        <fullName evidence="1">ATP-dependent DNA helicase</fullName>
        <ecNumber evidence="1">5.6.2.3</ecNumber>
    </recommendedName>
</protein>
<feature type="compositionally biased region" description="Basic and acidic residues" evidence="2">
    <location>
        <begin position="70"/>
        <end position="79"/>
    </location>
</feature>
<dbReference type="InterPro" id="IPR010285">
    <property type="entry name" value="DNA_helicase_pif1-like_DEAD"/>
</dbReference>
<feature type="domain" description="Helitron helicase-like" evidence="4">
    <location>
        <begin position="14"/>
        <end position="197"/>
    </location>
</feature>
<keyword evidence="1" id="KW-0234">DNA repair</keyword>
<accession>A0A2P4XSP4</accession>
<dbReference type="EMBL" id="NCKW01008146">
    <property type="protein sequence ID" value="POM68566.1"/>
    <property type="molecule type" value="Genomic_DNA"/>
</dbReference>
<dbReference type="GO" id="GO:0043139">
    <property type="term" value="F:5'-3' DNA helicase activity"/>
    <property type="evidence" value="ECO:0007669"/>
    <property type="project" value="UniProtKB-EC"/>
</dbReference>
<dbReference type="SUPFAM" id="SSF52540">
    <property type="entry name" value="P-loop containing nucleoside triphosphate hydrolases"/>
    <property type="match status" value="1"/>
</dbReference>
<reference evidence="6 7" key="1">
    <citation type="journal article" date="2017" name="Genome Biol. Evol.">
        <title>Phytophthora megakarya and P. palmivora, closely related causal agents of cacao black pod rot, underwent increases in genome sizes and gene numbers by different mechanisms.</title>
        <authorList>
            <person name="Ali S.S."/>
            <person name="Shao J."/>
            <person name="Lary D.J."/>
            <person name="Kronmiller B."/>
            <person name="Shen D."/>
            <person name="Strem M.D."/>
            <person name="Amoako-Attah I."/>
            <person name="Akrofi A.Y."/>
            <person name="Begoude B.A."/>
            <person name="Ten Hoopen G.M."/>
            <person name="Coulibaly K."/>
            <person name="Kebe B.I."/>
            <person name="Melnick R.L."/>
            <person name="Guiltinan M.J."/>
            <person name="Tyler B.M."/>
            <person name="Meinhardt L.W."/>
            <person name="Bailey B.A."/>
        </authorList>
    </citation>
    <scope>NUCLEOTIDE SEQUENCE [LARGE SCALE GENOMIC DNA]</scope>
    <source>
        <strain evidence="7">sbr112.9</strain>
    </source>
</reference>